<comment type="caution">
    <text evidence="1">The sequence shown here is derived from an EMBL/GenBank/DDBJ whole genome shotgun (WGS) entry which is preliminary data.</text>
</comment>
<accession>A0A7J7FPV9</accession>
<sequence>MSLQLVPEQLCSALLVLSECLRQVPGLWEILLRADVLQEEQSATQKVFCLGRHKKSVRRLASLHKPMKPASHLWWGQHPEVTDAVFGSAY</sequence>
<evidence type="ECO:0000313" key="2">
    <source>
        <dbReference type="Proteomes" id="UP000551758"/>
    </source>
</evidence>
<proteinExistence type="predicted"/>
<dbReference type="EMBL" id="JACDTQ010000021">
    <property type="protein sequence ID" value="KAF5929606.1"/>
    <property type="molecule type" value="Genomic_DNA"/>
</dbReference>
<protein>
    <submittedName>
        <fullName evidence="1">Uncharacterized protein</fullName>
    </submittedName>
</protein>
<keyword evidence="2" id="KW-1185">Reference proteome</keyword>
<reference evidence="1 2" key="1">
    <citation type="journal article" date="2020" name="Mol. Biol. Evol.">
        <title>Interspecific Gene Flow and the Evolution of Specialization in Black and White Rhinoceros.</title>
        <authorList>
            <person name="Moodley Y."/>
            <person name="Westbury M.V."/>
            <person name="Russo I.M."/>
            <person name="Gopalakrishnan S."/>
            <person name="Rakotoarivelo A."/>
            <person name="Olsen R.A."/>
            <person name="Prost S."/>
            <person name="Tunstall T."/>
            <person name="Ryder O.A."/>
            <person name="Dalen L."/>
            <person name="Bruford M.W."/>
        </authorList>
    </citation>
    <scope>NUCLEOTIDE SEQUENCE [LARGE SCALE GENOMIC DNA]</scope>
    <source>
        <strain evidence="1">SBR-YM</strain>
        <tissue evidence="1">Skin</tissue>
    </source>
</reference>
<name>A0A7J7FPV9_DICBM</name>
<evidence type="ECO:0000313" key="1">
    <source>
        <dbReference type="EMBL" id="KAF5929606.1"/>
    </source>
</evidence>
<gene>
    <name evidence="1" type="ORF">HPG69_016663</name>
</gene>
<dbReference type="AlphaFoldDB" id="A0A7J7FPV9"/>
<dbReference type="Proteomes" id="UP000551758">
    <property type="component" value="Unassembled WGS sequence"/>
</dbReference>
<organism evidence="1 2">
    <name type="scientific">Diceros bicornis minor</name>
    <name type="common">South-central black rhinoceros</name>
    <dbReference type="NCBI Taxonomy" id="77932"/>
    <lineage>
        <taxon>Eukaryota</taxon>
        <taxon>Metazoa</taxon>
        <taxon>Chordata</taxon>
        <taxon>Craniata</taxon>
        <taxon>Vertebrata</taxon>
        <taxon>Euteleostomi</taxon>
        <taxon>Mammalia</taxon>
        <taxon>Eutheria</taxon>
        <taxon>Laurasiatheria</taxon>
        <taxon>Perissodactyla</taxon>
        <taxon>Rhinocerotidae</taxon>
        <taxon>Diceros</taxon>
    </lineage>
</organism>